<accession>A0AAW0N7X0</accession>
<sequence>MVRKGTSMGLVSKSVASLSSFSRCFVSRDTSSPGARKSTTALMRGQLDHALGGQVFEVHVQLEEGREIWMSGLYRELFPACSESSCDSHLTGTSDSELNVSSLAACIYYENSTFGATELHFAKHMESRRLFLPRLSSAFSFHVAADNITQHKSGRSSVSGREERECISPPPGSGGVVSPPQSTDLSLLPISPRHATHLSWAPAAVWRSQRWENVALFDLYSKNGKTCETF</sequence>
<evidence type="ECO:0000256" key="1">
    <source>
        <dbReference type="SAM" id="MobiDB-lite"/>
    </source>
</evidence>
<name>A0AAW0N7X0_9GOBI</name>
<organism evidence="2 3">
    <name type="scientific">Mugilogobius chulae</name>
    <name type="common">yellowstripe goby</name>
    <dbReference type="NCBI Taxonomy" id="88201"/>
    <lineage>
        <taxon>Eukaryota</taxon>
        <taxon>Metazoa</taxon>
        <taxon>Chordata</taxon>
        <taxon>Craniata</taxon>
        <taxon>Vertebrata</taxon>
        <taxon>Euteleostomi</taxon>
        <taxon>Actinopterygii</taxon>
        <taxon>Neopterygii</taxon>
        <taxon>Teleostei</taxon>
        <taxon>Neoteleostei</taxon>
        <taxon>Acanthomorphata</taxon>
        <taxon>Gobiaria</taxon>
        <taxon>Gobiiformes</taxon>
        <taxon>Gobioidei</taxon>
        <taxon>Gobiidae</taxon>
        <taxon>Gobionellinae</taxon>
        <taxon>Mugilogobius</taxon>
    </lineage>
</organism>
<evidence type="ECO:0000313" key="2">
    <source>
        <dbReference type="EMBL" id="KAK7891003.1"/>
    </source>
</evidence>
<dbReference type="Proteomes" id="UP001460270">
    <property type="component" value="Unassembled WGS sequence"/>
</dbReference>
<keyword evidence="3" id="KW-1185">Reference proteome</keyword>
<feature type="region of interest" description="Disordered" evidence="1">
    <location>
        <begin position="152"/>
        <end position="181"/>
    </location>
</feature>
<comment type="caution">
    <text evidence="2">The sequence shown here is derived from an EMBL/GenBank/DDBJ whole genome shotgun (WGS) entry which is preliminary data.</text>
</comment>
<reference evidence="3" key="1">
    <citation type="submission" date="2024-04" db="EMBL/GenBank/DDBJ databases">
        <title>Salinicola lusitanus LLJ914,a marine bacterium isolated from the Okinawa Trough.</title>
        <authorList>
            <person name="Li J."/>
        </authorList>
    </citation>
    <scope>NUCLEOTIDE SEQUENCE [LARGE SCALE GENOMIC DNA]</scope>
</reference>
<evidence type="ECO:0000313" key="3">
    <source>
        <dbReference type="Proteomes" id="UP001460270"/>
    </source>
</evidence>
<proteinExistence type="predicted"/>
<gene>
    <name evidence="2" type="ORF">WMY93_022966</name>
</gene>
<dbReference type="EMBL" id="JBBPFD010000017">
    <property type="protein sequence ID" value="KAK7891003.1"/>
    <property type="molecule type" value="Genomic_DNA"/>
</dbReference>
<protein>
    <submittedName>
        <fullName evidence="2">Uncharacterized protein</fullName>
    </submittedName>
</protein>
<dbReference type="AlphaFoldDB" id="A0AAW0N7X0"/>